<keyword evidence="1" id="KW-0732">Signal</keyword>
<evidence type="ECO:0000313" key="3">
    <source>
        <dbReference type="Proteomes" id="UP001152747"/>
    </source>
</evidence>
<dbReference type="AlphaFoldDB" id="A0A9P1IQD7"/>
<comment type="caution">
    <text evidence="2">The sequence shown here is derived from an EMBL/GenBank/DDBJ whole genome shotgun (WGS) entry which is preliminary data.</text>
</comment>
<proteinExistence type="predicted"/>
<feature type="chain" id="PRO_5040302843" evidence="1">
    <location>
        <begin position="20"/>
        <end position="123"/>
    </location>
</feature>
<gene>
    <name evidence="2" type="ORF">CAMP_LOCUS12760</name>
</gene>
<keyword evidence="3" id="KW-1185">Reference proteome</keyword>
<protein>
    <submittedName>
        <fullName evidence="2">Uncharacterized protein</fullName>
    </submittedName>
</protein>
<organism evidence="2 3">
    <name type="scientific">Caenorhabditis angaria</name>
    <dbReference type="NCBI Taxonomy" id="860376"/>
    <lineage>
        <taxon>Eukaryota</taxon>
        <taxon>Metazoa</taxon>
        <taxon>Ecdysozoa</taxon>
        <taxon>Nematoda</taxon>
        <taxon>Chromadorea</taxon>
        <taxon>Rhabditida</taxon>
        <taxon>Rhabditina</taxon>
        <taxon>Rhabditomorpha</taxon>
        <taxon>Rhabditoidea</taxon>
        <taxon>Rhabditidae</taxon>
        <taxon>Peloderinae</taxon>
        <taxon>Caenorhabditis</taxon>
    </lineage>
</organism>
<reference evidence="2" key="1">
    <citation type="submission" date="2022-11" db="EMBL/GenBank/DDBJ databases">
        <authorList>
            <person name="Kikuchi T."/>
        </authorList>
    </citation>
    <scope>NUCLEOTIDE SEQUENCE</scope>
    <source>
        <strain evidence="2">PS1010</strain>
    </source>
</reference>
<sequence length="123" mass="14261">MFRFLAILSLILINFTVDAQHKVDISASITFTCFLNVHWQYDVVIHDLITNDIYHRSQVVNLGGKRKTYYANFAAPSGAALKIKIRHTCTKDHSHYTDDYPLPTVPFDRRVFQFVKEFRIGVV</sequence>
<evidence type="ECO:0000256" key="1">
    <source>
        <dbReference type="SAM" id="SignalP"/>
    </source>
</evidence>
<dbReference type="EMBL" id="CANHGI010000005">
    <property type="protein sequence ID" value="CAI5450123.1"/>
    <property type="molecule type" value="Genomic_DNA"/>
</dbReference>
<accession>A0A9P1IQD7</accession>
<dbReference type="Proteomes" id="UP001152747">
    <property type="component" value="Unassembled WGS sequence"/>
</dbReference>
<feature type="signal peptide" evidence="1">
    <location>
        <begin position="1"/>
        <end position="19"/>
    </location>
</feature>
<name>A0A9P1IQD7_9PELO</name>
<evidence type="ECO:0000313" key="2">
    <source>
        <dbReference type="EMBL" id="CAI5450123.1"/>
    </source>
</evidence>